<protein>
    <submittedName>
        <fullName evidence="2">Uncharacterized protein</fullName>
    </submittedName>
</protein>
<evidence type="ECO:0000313" key="2">
    <source>
        <dbReference type="EMBL" id="CAI6091711.1"/>
    </source>
</evidence>
<dbReference type="InterPro" id="IPR027796">
    <property type="entry name" value="OTT_1508_deam-like"/>
</dbReference>
<reference evidence="2" key="1">
    <citation type="submission" date="2023-01" db="EMBL/GenBank/DDBJ databases">
        <authorList>
            <person name="Piombo E."/>
        </authorList>
    </citation>
    <scope>NUCLEOTIDE SEQUENCE</scope>
</reference>
<dbReference type="Proteomes" id="UP001160390">
    <property type="component" value="Unassembled WGS sequence"/>
</dbReference>
<evidence type="ECO:0000256" key="1">
    <source>
        <dbReference type="SAM" id="MobiDB-lite"/>
    </source>
</evidence>
<accession>A0AA35Q2L9</accession>
<dbReference type="Pfam" id="PF14441">
    <property type="entry name" value="OTT_1508_deam"/>
    <property type="match status" value="1"/>
</dbReference>
<sequence>MSSSAEAVNIAEDISILFLLHQVVELPTSHAVTPPKGHRPTEYSLPFEKERDLTIILAYISCIRDNPTRVPALCIKENKAAKQLDILFAVNASNAADEGVLPEIETRFQKLFKLLFSVPTCKSFRREELSLKTPLPFPADMAFPFLLADRAEEDIFAEIVSMCTTRILERLRIIHQQDKPPIETHLLDAIRILSQKSPIFTDAAKDLVHKLNLWNKHQTTSELIKVVESAHHLSKIPDLATLLDHISNKDMSPTARSGLLNAIKKVARYRIAARILYRAAKKFPIVQKMNFIPVNLPEVAFQKVPATMQDPGRGISEALSRTTLSKRERKRMNLCYGYLKIDQEQASQRFRVQKTQTLHGAKIHAEVQLVFFCEANNFQPPPRVISSSKDACFLCNALIKVHGKYHIPRQHGRLYPGWRLPWFPAPNSVQSRLAKHLEEVISRSVRTMIQSQKRINHPPPNESTALTVAMSETTASGNDSCPSTSSRSSSPAEAEVPQPVPLHEPREVGASAVRLPTPGSSSLSIANVVKAQCEMASEPQKVVDQREHGKVRNSVLPEKAKEVADEGGENGKLMLSGKVEEVAYQEGKKVKSALPGNLEGGADQGREEGKLASCENPPEVGDEGGEGKAVAHPGKPPKVPPRPPPKEPPRVFSQQWANLLSPTPNRLIQGTPQVVNVETNTSSRFYKGGSVGLEIEYSTTGPAEKRVARDLSCNLEWLATADAEAVRANNEALIIHAEKLEAEIPIPSSALGKWYIASKDMMIRVQIE</sequence>
<feature type="region of interest" description="Disordered" evidence="1">
    <location>
        <begin position="593"/>
        <end position="651"/>
    </location>
</feature>
<dbReference type="AlphaFoldDB" id="A0AA35Q2L9"/>
<dbReference type="EMBL" id="CABFNP030001195">
    <property type="protein sequence ID" value="CAI6091711.1"/>
    <property type="molecule type" value="Genomic_DNA"/>
</dbReference>
<gene>
    <name evidence="2" type="ORF">CCHLO57077_00005860</name>
</gene>
<feature type="region of interest" description="Disordered" evidence="1">
    <location>
        <begin position="472"/>
        <end position="503"/>
    </location>
</feature>
<evidence type="ECO:0000313" key="3">
    <source>
        <dbReference type="Proteomes" id="UP001160390"/>
    </source>
</evidence>
<organism evidence="2 3">
    <name type="scientific">Clonostachys chloroleuca</name>
    <dbReference type="NCBI Taxonomy" id="1926264"/>
    <lineage>
        <taxon>Eukaryota</taxon>
        <taxon>Fungi</taxon>
        <taxon>Dikarya</taxon>
        <taxon>Ascomycota</taxon>
        <taxon>Pezizomycotina</taxon>
        <taxon>Sordariomycetes</taxon>
        <taxon>Hypocreomycetidae</taxon>
        <taxon>Hypocreales</taxon>
        <taxon>Bionectriaceae</taxon>
        <taxon>Clonostachys</taxon>
    </lineage>
</organism>
<feature type="compositionally biased region" description="Low complexity" evidence="1">
    <location>
        <begin position="480"/>
        <end position="490"/>
    </location>
</feature>
<name>A0AA35Q2L9_9HYPO</name>
<feature type="compositionally biased region" description="Pro residues" evidence="1">
    <location>
        <begin position="634"/>
        <end position="643"/>
    </location>
</feature>
<comment type="caution">
    <text evidence="2">The sequence shown here is derived from an EMBL/GenBank/DDBJ whole genome shotgun (WGS) entry which is preliminary data.</text>
</comment>
<proteinExistence type="predicted"/>
<keyword evidence="3" id="KW-1185">Reference proteome</keyword>